<evidence type="ECO:0000256" key="1">
    <source>
        <dbReference type="SAM" id="SignalP"/>
    </source>
</evidence>
<dbReference type="Pfam" id="PF13472">
    <property type="entry name" value="Lipase_GDSL_2"/>
    <property type="match status" value="1"/>
</dbReference>
<accession>A0A849VBW1</accession>
<dbReference type="RefSeq" id="WP_171625573.1">
    <property type="nucleotide sequence ID" value="NZ_JABBPG010000002.1"/>
</dbReference>
<comment type="caution">
    <text evidence="3">The sequence shown here is derived from an EMBL/GenBank/DDBJ whole genome shotgun (WGS) entry which is preliminary data.</text>
</comment>
<dbReference type="PANTHER" id="PTHR30383">
    <property type="entry name" value="THIOESTERASE 1/PROTEASE 1/LYSOPHOSPHOLIPASE L1"/>
    <property type="match status" value="1"/>
</dbReference>
<feature type="chain" id="PRO_5032528912" evidence="1">
    <location>
        <begin position="24"/>
        <end position="211"/>
    </location>
</feature>
<gene>
    <name evidence="3" type="ORF">HG263_08170</name>
</gene>
<feature type="signal peptide" evidence="1">
    <location>
        <begin position="1"/>
        <end position="23"/>
    </location>
</feature>
<dbReference type="InterPro" id="IPR008265">
    <property type="entry name" value="Lipase_GDSL_AS"/>
</dbReference>
<dbReference type="InterPro" id="IPR013830">
    <property type="entry name" value="SGNH_hydro"/>
</dbReference>
<organism evidence="3 4">
    <name type="scientific">Pseudoalteromonas caenipelagi</name>
    <dbReference type="NCBI Taxonomy" id="2726988"/>
    <lineage>
        <taxon>Bacteria</taxon>
        <taxon>Pseudomonadati</taxon>
        <taxon>Pseudomonadota</taxon>
        <taxon>Gammaproteobacteria</taxon>
        <taxon>Alteromonadales</taxon>
        <taxon>Pseudoalteromonadaceae</taxon>
        <taxon>Pseudoalteromonas</taxon>
    </lineage>
</organism>
<dbReference type="AlphaFoldDB" id="A0A849VBW1"/>
<evidence type="ECO:0000259" key="2">
    <source>
        <dbReference type="Pfam" id="PF13472"/>
    </source>
</evidence>
<sequence>MTRFSLKFLVFFMLVLMPISSFAKDKIMIIGDSLSAGYGIEQAQAWVNLLQNTYDSQQKSIDLINTAVSGQTTDNALLKIDAWLTAHKPSHVLIELGGNDGIRGFPVKLLRKHLLELVTKSQQAGAHVALMEIHIPPNLGPRYTTMFTQSYKKVSDETGAYLMPYFMIPIAVKPELMQKDNLHPNSEAQPLIRDFMEKEIDAWLMKTKDNV</sequence>
<feature type="domain" description="SGNH hydrolase-type esterase" evidence="2">
    <location>
        <begin position="30"/>
        <end position="187"/>
    </location>
</feature>
<dbReference type="Proteomes" id="UP000586305">
    <property type="component" value="Unassembled WGS sequence"/>
</dbReference>
<dbReference type="GO" id="GO:0006629">
    <property type="term" value="P:lipid metabolic process"/>
    <property type="evidence" value="ECO:0007669"/>
    <property type="project" value="InterPro"/>
</dbReference>
<dbReference type="InterPro" id="IPR051532">
    <property type="entry name" value="Ester_Hydrolysis_Enzymes"/>
</dbReference>
<reference evidence="3 4" key="1">
    <citation type="submission" date="2020-04" db="EMBL/GenBank/DDBJ databases">
        <title>Pseudoalteromonas caenipelagi sp. nov., isolated from a tidal flat.</title>
        <authorList>
            <person name="Park S."/>
            <person name="Yoon J.-H."/>
        </authorList>
    </citation>
    <scope>NUCLEOTIDE SEQUENCE [LARGE SCALE GENOMIC DNA]</scope>
    <source>
        <strain evidence="3 4">JBTF-M23</strain>
    </source>
</reference>
<dbReference type="GO" id="GO:0004622">
    <property type="term" value="F:phosphatidylcholine lysophospholipase activity"/>
    <property type="evidence" value="ECO:0007669"/>
    <property type="project" value="TreeGrafter"/>
</dbReference>
<dbReference type="InterPro" id="IPR036514">
    <property type="entry name" value="SGNH_hydro_sf"/>
</dbReference>
<keyword evidence="1" id="KW-0732">Signal</keyword>
<evidence type="ECO:0000313" key="3">
    <source>
        <dbReference type="EMBL" id="NOU50515.1"/>
    </source>
</evidence>
<proteinExistence type="predicted"/>
<dbReference type="Gene3D" id="3.40.50.1110">
    <property type="entry name" value="SGNH hydrolase"/>
    <property type="match status" value="1"/>
</dbReference>
<keyword evidence="4" id="KW-1185">Reference proteome</keyword>
<dbReference type="EMBL" id="JABBPG010000002">
    <property type="protein sequence ID" value="NOU50515.1"/>
    <property type="molecule type" value="Genomic_DNA"/>
</dbReference>
<name>A0A849VBW1_9GAMM</name>
<dbReference type="CDD" id="cd01822">
    <property type="entry name" value="Lysophospholipase_L1_like"/>
    <property type="match status" value="1"/>
</dbReference>
<dbReference type="PANTHER" id="PTHR30383:SF24">
    <property type="entry name" value="THIOESTERASE 1_PROTEASE 1_LYSOPHOSPHOLIPASE L1"/>
    <property type="match status" value="1"/>
</dbReference>
<dbReference type="PROSITE" id="PS01098">
    <property type="entry name" value="LIPASE_GDSL_SER"/>
    <property type="match status" value="1"/>
</dbReference>
<dbReference type="SUPFAM" id="SSF52266">
    <property type="entry name" value="SGNH hydrolase"/>
    <property type="match status" value="1"/>
</dbReference>
<protein>
    <submittedName>
        <fullName evidence="3">Arylesterase</fullName>
    </submittedName>
</protein>
<evidence type="ECO:0000313" key="4">
    <source>
        <dbReference type="Proteomes" id="UP000586305"/>
    </source>
</evidence>